<evidence type="ECO:0000313" key="2">
    <source>
        <dbReference type="Proteomes" id="UP000054047"/>
    </source>
</evidence>
<evidence type="ECO:0000313" key="1">
    <source>
        <dbReference type="EMBL" id="KIH55907.1"/>
    </source>
</evidence>
<protein>
    <recommendedName>
        <fullName evidence="3">Peptidase A2 domain-containing protein</fullName>
    </recommendedName>
</protein>
<sequence>MDGKASTNRYLDHFKGEMCSDVGHIGRRCPQQQRANIPRNPRQVEAPHRMDHRVAQMIARGHSLRITVREPRSSFEGLMGNQLWVTLRVLEENLPAMIDSGSMISILAVGVLARAKKSDFDVDTLEAIEVEGTLPIYDASNNRMKFLGGVGMDVQLVGGLRSMVSFFVADQPGNENVRSLRRVYMSPYTCCLIHAQCEKDEGEVVMWSSKRGVLTGVLKIADKGLTLPIVNDGEDPLIIENGEELGKWSTDKWSEGWENMDLAVSGTASENLGQEDRAALLSEKIAPNLAPKVIEQDLADVLDEFEDVFAVSDREVFAVSDRELTRTNLVKMNIDTGESPPIRLKARPVPLAYICKNNCLAKSKLGDLKGVHFSGPYAKEPIITVWNAWKAASLLIRTDIDVAEKIKHYTAGVMSPDAKALVAVLRLAYDRCRDWTAFICSNAGIKFT</sequence>
<keyword evidence="2" id="KW-1185">Reference proteome</keyword>
<organism evidence="1 2">
    <name type="scientific">Ancylostoma duodenale</name>
    <dbReference type="NCBI Taxonomy" id="51022"/>
    <lineage>
        <taxon>Eukaryota</taxon>
        <taxon>Metazoa</taxon>
        <taxon>Ecdysozoa</taxon>
        <taxon>Nematoda</taxon>
        <taxon>Chromadorea</taxon>
        <taxon>Rhabditida</taxon>
        <taxon>Rhabditina</taxon>
        <taxon>Rhabditomorpha</taxon>
        <taxon>Strongyloidea</taxon>
        <taxon>Ancylostomatidae</taxon>
        <taxon>Ancylostomatinae</taxon>
        <taxon>Ancylostoma</taxon>
    </lineage>
</organism>
<name>A0A0C2D1M6_9BILA</name>
<reference evidence="1 2" key="1">
    <citation type="submission" date="2013-12" db="EMBL/GenBank/DDBJ databases">
        <title>Draft genome of the parsitic nematode Ancylostoma duodenale.</title>
        <authorList>
            <person name="Mitreva M."/>
        </authorList>
    </citation>
    <scope>NUCLEOTIDE SEQUENCE [LARGE SCALE GENOMIC DNA]</scope>
    <source>
        <strain evidence="1 2">Zhejiang</strain>
    </source>
</reference>
<dbReference type="EMBL" id="KN736540">
    <property type="protein sequence ID" value="KIH55907.1"/>
    <property type="molecule type" value="Genomic_DNA"/>
</dbReference>
<accession>A0A0C2D1M6</accession>
<proteinExistence type="predicted"/>
<dbReference type="Proteomes" id="UP000054047">
    <property type="component" value="Unassembled WGS sequence"/>
</dbReference>
<dbReference type="OrthoDB" id="5826524at2759"/>
<evidence type="ECO:0008006" key="3">
    <source>
        <dbReference type="Google" id="ProtNLM"/>
    </source>
</evidence>
<dbReference type="AlphaFoldDB" id="A0A0C2D1M6"/>
<gene>
    <name evidence="1" type="ORF">ANCDUO_13923</name>
</gene>